<dbReference type="AlphaFoldDB" id="A0A059VU55"/>
<dbReference type="EMBL" id="BHXC01000006">
    <property type="protein sequence ID" value="GCB88166.1"/>
    <property type="molecule type" value="Genomic_DNA"/>
</dbReference>
<gene>
    <name evidence="1" type="ORF">SALB_00835</name>
</gene>
<evidence type="ECO:0000313" key="1">
    <source>
        <dbReference type="EMBL" id="GCB88166.1"/>
    </source>
</evidence>
<dbReference type="Proteomes" id="UP000288351">
    <property type="component" value="Unassembled WGS sequence"/>
</dbReference>
<reference evidence="1 2" key="1">
    <citation type="journal article" date="2019" name="Microbiol. Resour. Announc.">
        <title>Draft Genome Sequence of the Most Traditional epsilon-Poly-l-Lysine Producer, Streptomyces albulus NBRC14147.</title>
        <authorList>
            <person name="Yamanaka K."/>
            <person name="Hamano Y."/>
        </authorList>
    </citation>
    <scope>NUCLEOTIDE SEQUENCE [LARGE SCALE GENOMIC DNA]</scope>
    <source>
        <strain evidence="1 2">NBRC 14147</strain>
    </source>
</reference>
<proteinExistence type="predicted"/>
<sequence>MTDDHTYGTSTHTASELVQLVSDCLRLNFTERDSDYRGTYHLASNSKGRIEIQPNLIPGDDGEDDLYAPEHPAARVLLFTTTPAPEPALQARLCSIDGLLHVKHETE</sequence>
<protein>
    <submittedName>
        <fullName evidence="1">Uncharacterized protein</fullName>
    </submittedName>
</protein>
<dbReference type="eggNOG" id="ENOG5031RUP">
    <property type="taxonomic scope" value="Bacteria"/>
</dbReference>
<comment type="caution">
    <text evidence="1">The sequence shown here is derived from an EMBL/GenBank/DDBJ whole genome shotgun (WGS) entry which is preliminary data.</text>
</comment>
<accession>A0A059VU55</accession>
<name>A0A059VU55_STRNR</name>
<organism evidence="1 2">
    <name type="scientific">Streptomyces noursei</name>
    <name type="common">Streptomyces albulus</name>
    <dbReference type="NCBI Taxonomy" id="1971"/>
    <lineage>
        <taxon>Bacteria</taxon>
        <taxon>Bacillati</taxon>
        <taxon>Actinomycetota</taxon>
        <taxon>Actinomycetes</taxon>
        <taxon>Kitasatosporales</taxon>
        <taxon>Streptomycetaceae</taxon>
        <taxon>Streptomyces</taxon>
    </lineage>
</organism>
<dbReference type="RefSeq" id="WP_016577605.1">
    <property type="nucleotide sequence ID" value="NZ_BHXC01000006.1"/>
</dbReference>
<evidence type="ECO:0000313" key="2">
    <source>
        <dbReference type="Proteomes" id="UP000288351"/>
    </source>
</evidence>
<dbReference type="STRING" id="68570.DC74_35"/>